<evidence type="ECO:0000256" key="1">
    <source>
        <dbReference type="ARBA" id="ARBA00023015"/>
    </source>
</evidence>
<accession>A0A1H6PBL5</accession>
<sequence>MPGKEEVGRRERKKLQLREALITAAYELFAVQGFDETRVEDITEKVDVSTRTFFRYFASKEDVVLDYQEAEHQDFMAALSRRPPHEPALTALRHAAVEVVRGCENGSYGFNADRFMTLQELLRSHPLVRAKNLQNCVSRRDSVVALIARRMGTDPVQDIRPNVLVWALDYAHIAAHDLWKRDASAAYSDLLDEIFRIIEQGLNFPVCDDGRHEVLLGQPLLVGE</sequence>
<feature type="domain" description="HTH tetR-type" evidence="5">
    <location>
        <begin position="15"/>
        <end position="75"/>
    </location>
</feature>
<dbReference type="InterPro" id="IPR041347">
    <property type="entry name" value="MftR_C"/>
</dbReference>
<dbReference type="SUPFAM" id="SSF46689">
    <property type="entry name" value="Homeodomain-like"/>
    <property type="match status" value="1"/>
</dbReference>
<dbReference type="Gene3D" id="1.10.10.60">
    <property type="entry name" value="Homeodomain-like"/>
    <property type="match status" value="1"/>
</dbReference>
<keyword evidence="1" id="KW-0805">Transcription regulation</keyword>
<name>A0A1H6PBL5_9PSED</name>
<evidence type="ECO:0000256" key="4">
    <source>
        <dbReference type="PROSITE-ProRule" id="PRU00335"/>
    </source>
</evidence>
<dbReference type="PROSITE" id="PS50977">
    <property type="entry name" value="HTH_TETR_2"/>
    <property type="match status" value="1"/>
</dbReference>
<evidence type="ECO:0000256" key="3">
    <source>
        <dbReference type="ARBA" id="ARBA00023163"/>
    </source>
</evidence>
<reference evidence="6 7" key="1">
    <citation type="submission" date="2016-10" db="EMBL/GenBank/DDBJ databases">
        <authorList>
            <person name="de Groot N.N."/>
        </authorList>
    </citation>
    <scope>NUCLEOTIDE SEQUENCE [LARGE SCALE GENOMIC DNA]</scope>
    <source>
        <strain evidence="6 7">LMG 2158</strain>
    </source>
</reference>
<evidence type="ECO:0000256" key="2">
    <source>
        <dbReference type="ARBA" id="ARBA00023125"/>
    </source>
</evidence>
<feature type="DNA-binding region" description="H-T-H motif" evidence="4">
    <location>
        <begin position="38"/>
        <end position="57"/>
    </location>
</feature>
<dbReference type="GO" id="GO:0000976">
    <property type="term" value="F:transcription cis-regulatory region binding"/>
    <property type="evidence" value="ECO:0007669"/>
    <property type="project" value="TreeGrafter"/>
</dbReference>
<keyword evidence="3" id="KW-0804">Transcription</keyword>
<dbReference type="PRINTS" id="PR00455">
    <property type="entry name" value="HTHTETR"/>
</dbReference>
<dbReference type="InterPro" id="IPR050109">
    <property type="entry name" value="HTH-type_TetR-like_transc_reg"/>
</dbReference>
<dbReference type="PANTHER" id="PTHR30055">
    <property type="entry name" value="HTH-TYPE TRANSCRIPTIONAL REGULATOR RUTR"/>
    <property type="match status" value="1"/>
</dbReference>
<dbReference type="InterPro" id="IPR009057">
    <property type="entry name" value="Homeodomain-like_sf"/>
</dbReference>
<dbReference type="InterPro" id="IPR001647">
    <property type="entry name" value="HTH_TetR"/>
</dbReference>
<proteinExistence type="predicted"/>
<keyword evidence="2 4" id="KW-0238">DNA-binding</keyword>
<protein>
    <submittedName>
        <fullName evidence="6">Transcriptional regulator, TetR family</fullName>
    </submittedName>
</protein>
<dbReference type="OrthoDB" id="8535430at2"/>
<evidence type="ECO:0000313" key="6">
    <source>
        <dbReference type="EMBL" id="SEI22209.1"/>
    </source>
</evidence>
<dbReference type="Pfam" id="PF17754">
    <property type="entry name" value="TetR_C_14"/>
    <property type="match status" value="1"/>
</dbReference>
<evidence type="ECO:0000313" key="7">
    <source>
        <dbReference type="Proteomes" id="UP000182272"/>
    </source>
</evidence>
<dbReference type="AlphaFoldDB" id="A0A1H6PBL5"/>
<organism evidence="6 7">
    <name type="scientific">Pseudomonas asplenii</name>
    <dbReference type="NCBI Taxonomy" id="53407"/>
    <lineage>
        <taxon>Bacteria</taxon>
        <taxon>Pseudomonadati</taxon>
        <taxon>Pseudomonadota</taxon>
        <taxon>Gammaproteobacteria</taxon>
        <taxon>Pseudomonadales</taxon>
        <taxon>Pseudomonadaceae</taxon>
        <taxon>Pseudomonas</taxon>
    </lineage>
</organism>
<gene>
    <name evidence="6" type="ORF">SAMN05216581_4739</name>
</gene>
<dbReference type="EMBL" id="LT629972">
    <property type="protein sequence ID" value="SEI22209.1"/>
    <property type="molecule type" value="Genomic_DNA"/>
</dbReference>
<dbReference type="Gene3D" id="1.10.357.10">
    <property type="entry name" value="Tetracycline Repressor, domain 2"/>
    <property type="match status" value="1"/>
</dbReference>
<dbReference type="PANTHER" id="PTHR30055:SF238">
    <property type="entry name" value="MYCOFACTOCIN BIOSYNTHESIS TRANSCRIPTIONAL REGULATOR MFTR-RELATED"/>
    <property type="match status" value="1"/>
</dbReference>
<dbReference type="Pfam" id="PF00440">
    <property type="entry name" value="TetR_N"/>
    <property type="match status" value="1"/>
</dbReference>
<evidence type="ECO:0000259" key="5">
    <source>
        <dbReference type="PROSITE" id="PS50977"/>
    </source>
</evidence>
<dbReference type="Proteomes" id="UP000182272">
    <property type="component" value="Chromosome I"/>
</dbReference>
<dbReference type="GO" id="GO:0003700">
    <property type="term" value="F:DNA-binding transcription factor activity"/>
    <property type="evidence" value="ECO:0007669"/>
    <property type="project" value="TreeGrafter"/>
</dbReference>